<dbReference type="InterPro" id="IPR006015">
    <property type="entry name" value="Universal_stress_UspA"/>
</dbReference>
<dbReference type="AlphaFoldDB" id="A0A3B1CVF5"/>
<name>A0A3B1CVF5_9ZZZZ</name>
<reference evidence="3" key="1">
    <citation type="submission" date="2018-06" db="EMBL/GenBank/DDBJ databases">
        <authorList>
            <person name="Zhirakovskaya E."/>
        </authorList>
    </citation>
    <scope>NUCLEOTIDE SEQUENCE</scope>
</reference>
<evidence type="ECO:0000259" key="2">
    <source>
        <dbReference type="Pfam" id="PF00582"/>
    </source>
</evidence>
<evidence type="ECO:0000256" key="1">
    <source>
        <dbReference type="ARBA" id="ARBA00008791"/>
    </source>
</evidence>
<dbReference type="Pfam" id="PF00582">
    <property type="entry name" value="Usp"/>
    <property type="match status" value="1"/>
</dbReference>
<feature type="domain" description="UspA" evidence="2">
    <location>
        <begin position="2"/>
        <end position="152"/>
    </location>
</feature>
<sequence length="158" mass="17342">MKILIAVDESTGSRAVVPFSANILKCVIPEAVILVYVEKLQGYSLIDRMLGDAELSTLKDTIKETDIQEALDRKGKKILESCRKAFEEKGVKGIKTVLRSGHPADEILETAGEEGVDMIIIGSRGKRVSHLFMGSVSREVAERADMPVLLVKGQKFEV</sequence>
<gene>
    <name evidence="3" type="ORF">MNBD_NITROSPIRAE03-1619</name>
</gene>
<dbReference type="CDD" id="cd00293">
    <property type="entry name" value="USP-like"/>
    <property type="match status" value="1"/>
</dbReference>
<dbReference type="InterPro" id="IPR014729">
    <property type="entry name" value="Rossmann-like_a/b/a_fold"/>
</dbReference>
<evidence type="ECO:0000313" key="3">
    <source>
        <dbReference type="EMBL" id="VAX34019.1"/>
    </source>
</evidence>
<dbReference type="PANTHER" id="PTHR46268">
    <property type="entry name" value="STRESS RESPONSE PROTEIN NHAX"/>
    <property type="match status" value="1"/>
</dbReference>
<protein>
    <recommendedName>
        <fullName evidence="2">UspA domain-containing protein</fullName>
    </recommendedName>
</protein>
<dbReference type="PANTHER" id="PTHR46268:SF6">
    <property type="entry name" value="UNIVERSAL STRESS PROTEIN UP12"/>
    <property type="match status" value="1"/>
</dbReference>
<comment type="similarity">
    <text evidence="1">Belongs to the universal stress protein A family.</text>
</comment>
<dbReference type="InterPro" id="IPR006016">
    <property type="entry name" value="UspA"/>
</dbReference>
<dbReference type="EMBL" id="UOGI01000241">
    <property type="protein sequence ID" value="VAX34019.1"/>
    <property type="molecule type" value="Genomic_DNA"/>
</dbReference>
<accession>A0A3B1CVF5</accession>
<dbReference type="SUPFAM" id="SSF52402">
    <property type="entry name" value="Adenine nucleotide alpha hydrolases-like"/>
    <property type="match status" value="1"/>
</dbReference>
<dbReference type="Gene3D" id="3.40.50.620">
    <property type="entry name" value="HUPs"/>
    <property type="match status" value="1"/>
</dbReference>
<proteinExistence type="inferred from homology"/>
<dbReference type="PRINTS" id="PR01438">
    <property type="entry name" value="UNVRSLSTRESS"/>
</dbReference>
<organism evidence="3">
    <name type="scientific">hydrothermal vent metagenome</name>
    <dbReference type="NCBI Taxonomy" id="652676"/>
    <lineage>
        <taxon>unclassified sequences</taxon>
        <taxon>metagenomes</taxon>
        <taxon>ecological metagenomes</taxon>
    </lineage>
</organism>